<organism evidence="1 2">
    <name type="scientific">Dallia pectoralis</name>
    <name type="common">Alaska blackfish</name>
    <dbReference type="NCBI Taxonomy" id="75939"/>
    <lineage>
        <taxon>Eukaryota</taxon>
        <taxon>Metazoa</taxon>
        <taxon>Chordata</taxon>
        <taxon>Craniata</taxon>
        <taxon>Vertebrata</taxon>
        <taxon>Euteleostomi</taxon>
        <taxon>Actinopterygii</taxon>
        <taxon>Neopterygii</taxon>
        <taxon>Teleostei</taxon>
        <taxon>Protacanthopterygii</taxon>
        <taxon>Esociformes</taxon>
        <taxon>Umbridae</taxon>
        <taxon>Dallia</taxon>
    </lineage>
</organism>
<comment type="caution">
    <text evidence="1">The sequence shown here is derived from an EMBL/GenBank/DDBJ whole genome shotgun (WGS) entry which is preliminary data.</text>
</comment>
<protein>
    <submittedName>
        <fullName evidence="1">Uncharacterized protein</fullName>
    </submittedName>
</protein>
<keyword evidence="2" id="KW-1185">Reference proteome</keyword>
<reference evidence="1" key="1">
    <citation type="submission" date="2021-05" db="EMBL/GenBank/DDBJ databases">
        <authorList>
            <person name="Pan Q."/>
            <person name="Jouanno E."/>
            <person name="Zahm M."/>
            <person name="Klopp C."/>
            <person name="Cabau C."/>
            <person name="Louis A."/>
            <person name="Berthelot C."/>
            <person name="Parey E."/>
            <person name="Roest Crollius H."/>
            <person name="Montfort J."/>
            <person name="Robinson-Rechavi M."/>
            <person name="Bouchez O."/>
            <person name="Lampietro C."/>
            <person name="Lopez Roques C."/>
            <person name="Donnadieu C."/>
            <person name="Postlethwait J."/>
            <person name="Bobe J."/>
            <person name="Dillon D."/>
            <person name="Chandos A."/>
            <person name="von Hippel F."/>
            <person name="Guiguen Y."/>
        </authorList>
    </citation>
    <scope>NUCLEOTIDE SEQUENCE</scope>
    <source>
        <strain evidence="1">YG-Jan2019</strain>
    </source>
</reference>
<proteinExistence type="predicted"/>
<evidence type="ECO:0000313" key="2">
    <source>
        <dbReference type="Proteomes" id="UP001157502"/>
    </source>
</evidence>
<sequence>MKFNPVAEYIPEKNLIVPDVLSRHPEPKVDDTGLSEDVQAYVDAIEELEKPKTVLEHIKAETEKDETMQKLNIVIERAHRALTAKPKIPEAAPRSLVVRFLDFSVKEIILRQAWEQKKVMHEGNQIYFDHDFFPELQKKRALVREAVKQLKMKNSRAKCVFPAQLRVFMEDGTKTYPTLTDAKLVLEELGVHARVGERERLETELCRGRWNAAGRRVNGGP</sequence>
<name>A0ACC2G396_DALPE</name>
<accession>A0ACC2G396</accession>
<gene>
    <name evidence="1" type="ORF">DPEC_G00218550</name>
</gene>
<evidence type="ECO:0000313" key="1">
    <source>
        <dbReference type="EMBL" id="KAJ7998053.1"/>
    </source>
</evidence>
<dbReference type="Proteomes" id="UP001157502">
    <property type="component" value="Chromosome 18"/>
</dbReference>
<dbReference type="EMBL" id="CM055745">
    <property type="protein sequence ID" value="KAJ7998053.1"/>
    <property type="molecule type" value="Genomic_DNA"/>
</dbReference>